<gene>
    <name evidence="2" type="ORF">E0D97_17015</name>
</gene>
<dbReference type="EMBL" id="SJST01000009">
    <property type="protein sequence ID" value="TCD11406.1"/>
    <property type="molecule type" value="Genomic_DNA"/>
</dbReference>
<evidence type="ECO:0008006" key="4">
    <source>
        <dbReference type="Google" id="ProtNLM"/>
    </source>
</evidence>
<feature type="transmembrane region" description="Helical" evidence="1">
    <location>
        <begin position="37"/>
        <end position="56"/>
    </location>
</feature>
<dbReference type="RefSeq" id="WP_131571390.1">
    <property type="nucleotide sequence ID" value="NZ_JAINFK010000008.1"/>
</dbReference>
<keyword evidence="1" id="KW-1133">Transmembrane helix</keyword>
<feature type="transmembrane region" description="Helical" evidence="1">
    <location>
        <begin position="6"/>
        <end position="25"/>
    </location>
</feature>
<feature type="transmembrane region" description="Helical" evidence="1">
    <location>
        <begin position="68"/>
        <end position="88"/>
    </location>
</feature>
<keyword evidence="3" id="KW-1185">Reference proteome</keyword>
<evidence type="ECO:0000256" key="1">
    <source>
        <dbReference type="SAM" id="Phobius"/>
    </source>
</evidence>
<accession>A0A4R0P480</accession>
<keyword evidence="1" id="KW-0812">Transmembrane</keyword>
<protein>
    <recommendedName>
        <fullName evidence="4">GlsB/YeaQ/YmgE family stress response membrane protein</fullName>
    </recommendedName>
</protein>
<comment type="caution">
    <text evidence="2">The sequence shown here is derived from an EMBL/GenBank/DDBJ whole genome shotgun (WGS) entry which is preliminary data.</text>
</comment>
<organism evidence="2 3">
    <name type="scientific">Oricola cellulosilytica</name>
    <dbReference type="NCBI Taxonomy" id="1429082"/>
    <lineage>
        <taxon>Bacteria</taxon>
        <taxon>Pseudomonadati</taxon>
        <taxon>Pseudomonadota</taxon>
        <taxon>Alphaproteobacteria</taxon>
        <taxon>Hyphomicrobiales</taxon>
        <taxon>Ahrensiaceae</taxon>
        <taxon>Oricola</taxon>
    </lineage>
</organism>
<name>A0A4R0P480_9HYPH</name>
<proteinExistence type="predicted"/>
<dbReference type="AlphaFoldDB" id="A0A4R0P480"/>
<dbReference type="OrthoDB" id="8115507at2"/>
<evidence type="ECO:0000313" key="3">
    <source>
        <dbReference type="Proteomes" id="UP000291301"/>
    </source>
</evidence>
<dbReference type="Proteomes" id="UP000291301">
    <property type="component" value="Unassembled WGS sequence"/>
</dbReference>
<reference evidence="2 3" key="1">
    <citation type="journal article" date="2015" name="Antonie Van Leeuwenhoek">
        <title>Oricola cellulosilytica gen. nov., sp. nov., a cellulose-degrading bacterium of the family Phyllobacteriaceae isolated from surface seashore water, and emended descriptions of Mesorhizobium loti and Phyllobacterium myrsinacearum.</title>
        <authorList>
            <person name="Hameed A."/>
            <person name="Shahina M."/>
            <person name="Lai W.A."/>
            <person name="Lin S.Y."/>
            <person name="Young L.S."/>
            <person name="Liu Y.C."/>
            <person name="Hsu Y.H."/>
            <person name="Young C.C."/>
        </authorList>
    </citation>
    <scope>NUCLEOTIDE SEQUENCE [LARGE SCALE GENOMIC DNA]</scope>
    <source>
        <strain evidence="2 3">KCTC 52183</strain>
    </source>
</reference>
<keyword evidence="1" id="KW-0472">Membrane</keyword>
<sequence>MWIDADIALVLSIIFLGAAASYIAGIAMDGVMGADGFGTLINALILMTGGFIGYYAQMHLPIFGRDATWAAVMAVGGAFTGLALLAILKALSSRMGF</sequence>
<evidence type="ECO:0000313" key="2">
    <source>
        <dbReference type="EMBL" id="TCD11406.1"/>
    </source>
</evidence>